<keyword evidence="6 9" id="KW-1133">Transmembrane helix</keyword>
<keyword evidence="8 9" id="KW-0472">Membrane</keyword>
<dbReference type="GO" id="GO:0008320">
    <property type="term" value="F:protein transmembrane transporter activity"/>
    <property type="evidence" value="ECO:0007669"/>
    <property type="project" value="UniProtKB-UniRule"/>
</dbReference>
<comment type="subunit">
    <text evidence="9">The Tat system comprises two distinct complexes: a TatABC complex, containing multiple copies of TatA, TatB and TatC subunits, and a separate TatA complex, containing only TatA subunits. Substrates initially bind to the TatABC complex, which probably triggers association of the separate TatA complex to form the active translocon.</text>
</comment>
<reference evidence="11 12" key="1">
    <citation type="journal article" date="2011" name="Front. Microbiol.">
        <title>Genomic signatures of strain selection and enhancement in Bacillus atrophaeus var. globigii, a historical biowarfare simulant.</title>
        <authorList>
            <person name="Gibbons H.S."/>
            <person name="Broomall S.M."/>
            <person name="McNew L.A."/>
            <person name="Daligault H."/>
            <person name="Chapman C."/>
            <person name="Bruce D."/>
            <person name="Karavis M."/>
            <person name="Krepps M."/>
            <person name="McGregor P.A."/>
            <person name="Hong C."/>
            <person name="Park K.H."/>
            <person name="Akmal A."/>
            <person name="Feldman A."/>
            <person name="Lin J.S."/>
            <person name="Chang W.E."/>
            <person name="Higgs B.W."/>
            <person name="Demirev P."/>
            <person name="Lindquist J."/>
            <person name="Liem A."/>
            <person name="Fochler E."/>
            <person name="Read T.D."/>
            <person name="Tapia R."/>
            <person name="Johnson S."/>
            <person name="Bishop-Lilly K.A."/>
            <person name="Detter C."/>
            <person name="Han C."/>
            <person name="Sozhamannan S."/>
            <person name="Rosenzweig C.N."/>
            <person name="Skowronski E.W."/>
        </authorList>
    </citation>
    <scope>NUCLEOTIDE SEQUENCE [LARGE SCALE GENOMIC DNA]</scope>
    <source>
        <strain evidence="11 12">MLST1</strain>
    </source>
</reference>
<gene>
    <name evidence="9" type="primary">tatA</name>
    <name evidence="11" type="ORF">CWE09_12730</name>
</gene>
<dbReference type="PANTHER" id="PTHR42982">
    <property type="entry name" value="SEC-INDEPENDENT PROTEIN TRANSLOCASE PROTEIN TATA"/>
    <property type="match status" value="1"/>
</dbReference>
<evidence type="ECO:0000256" key="9">
    <source>
        <dbReference type="HAMAP-Rule" id="MF_00236"/>
    </source>
</evidence>
<keyword evidence="4 9" id="KW-0812">Transmembrane</keyword>
<evidence type="ECO:0000256" key="6">
    <source>
        <dbReference type="ARBA" id="ARBA00022989"/>
    </source>
</evidence>
<keyword evidence="5 9" id="KW-0653">Protein transport</keyword>
<evidence type="ECO:0000256" key="8">
    <source>
        <dbReference type="ARBA" id="ARBA00023136"/>
    </source>
</evidence>
<dbReference type="Proteomes" id="UP000288293">
    <property type="component" value="Unassembled WGS sequence"/>
</dbReference>
<dbReference type="GO" id="GO:0033281">
    <property type="term" value="C:TAT protein transport complex"/>
    <property type="evidence" value="ECO:0007669"/>
    <property type="project" value="UniProtKB-UniRule"/>
</dbReference>
<dbReference type="Gene3D" id="1.20.5.3310">
    <property type="match status" value="1"/>
</dbReference>
<dbReference type="NCBIfam" id="TIGR01411">
    <property type="entry name" value="tatAE"/>
    <property type="match status" value="1"/>
</dbReference>
<evidence type="ECO:0000256" key="1">
    <source>
        <dbReference type="ARBA" id="ARBA00004162"/>
    </source>
</evidence>
<dbReference type="GO" id="GO:0043953">
    <property type="term" value="P:protein transport by the Tat complex"/>
    <property type="evidence" value="ECO:0007669"/>
    <property type="project" value="UniProtKB-UniRule"/>
</dbReference>
<keyword evidence="7 9" id="KW-0811">Translocation</keyword>
<comment type="similarity">
    <text evidence="9">Belongs to the TatA/E family.</text>
</comment>
<dbReference type="RefSeq" id="WP_126804426.1">
    <property type="nucleotide sequence ID" value="NZ_PIPL01000003.1"/>
</dbReference>
<sequence>MGISIWQLVIILLIIVLLFGSKKIRSLGGDLGSALRGFKKEMGDDEKKEEPASKVQHKEDADFSKQSEAEKQEQDKRD</sequence>
<evidence type="ECO:0000256" key="3">
    <source>
        <dbReference type="ARBA" id="ARBA00022475"/>
    </source>
</evidence>
<protein>
    <recommendedName>
        <fullName evidence="9">Sec-independent protein translocase protein TatA</fullName>
    </recommendedName>
</protein>
<dbReference type="InterPro" id="IPR006312">
    <property type="entry name" value="TatA/E"/>
</dbReference>
<evidence type="ECO:0000313" key="12">
    <source>
        <dbReference type="Proteomes" id="UP000288293"/>
    </source>
</evidence>
<keyword evidence="3 9" id="KW-1003">Cell membrane</keyword>
<dbReference type="AlphaFoldDB" id="A0A432W3Y1"/>
<keyword evidence="2 9" id="KW-0813">Transport</keyword>
<organism evidence="11 12">
    <name type="scientific">Aliidiomarina minuta</name>
    <dbReference type="NCBI Taxonomy" id="880057"/>
    <lineage>
        <taxon>Bacteria</taxon>
        <taxon>Pseudomonadati</taxon>
        <taxon>Pseudomonadota</taxon>
        <taxon>Gammaproteobacteria</taxon>
        <taxon>Alteromonadales</taxon>
        <taxon>Idiomarinaceae</taxon>
        <taxon>Aliidiomarina</taxon>
    </lineage>
</organism>
<name>A0A432W3Y1_9GAMM</name>
<comment type="function">
    <text evidence="9">Part of the twin-arginine translocation (Tat) system that transports large folded proteins containing a characteristic twin-arginine motif in their signal peptide across membranes. TatA could form the protein-conducting channel of the Tat system.</text>
</comment>
<comment type="caution">
    <text evidence="11">The sequence shown here is derived from an EMBL/GenBank/DDBJ whole genome shotgun (WGS) entry which is preliminary data.</text>
</comment>
<evidence type="ECO:0000256" key="2">
    <source>
        <dbReference type="ARBA" id="ARBA00022448"/>
    </source>
</evidence>
<evidence type="ECO:0000256" key="5">
    <source>
        <dbReference type="ARBA" id="ARBA00022927"/>
    </source>
</evidence>
<proteinExistence type="inferred from homology"/>
<evidence type="ECO:0000256" key="10">
    <source>
        <dbReference type="SAM" id="MobiDB-lite"/>
    </source>
</evidence>
<evidence type="ECO:0000313" key="11">
    <source>
        <dbReference type="EMBL" id="RUO24006.1"/>
    </source>
</evidence>
<accession>A0A432W3Y1</accession>
<dbReference type="HAMAP" id="MF_00236">
    <property type="entry name" value="TatA_E"/>
    <property type="match status" value="1"/>
</dbReference>
<dbReference type="EMBL" id="PIPL01000003">
    <property type="protein sequence ID" value="RUO24006.1"/>
    <property type="molecule type" value="Genomic_DNA"/>
</dbReference>
<feature type="region of interest" description="Disordered" evidence="10">
    <location>
        <begin position="41"/>
        <end position="78"/>
    </location>
</feature>
<dbReference type="InterPro" id="IPR003369">
    <property type="entry name" value="TatA/B/E"/>
</dbReference>
<dbReference type="Pfam" id="PF02416">
    <property type="entry name" value="TatA_B_E"/>
    <property type="match status" value="1"/>
</dbReference>
<dbReference type="PANTHER" id="PTHR42982:SF1">
    <property type="entry name" value="SEC-INDEPENDENT PROTEIN TRANSLOCASE PROTEIN TATA"/>
    <property type="match status" value="1"/>
</dbReference>
<evidence type="ECO:0000256" key="4">
    <source>
        <dbReference type="ARBA" id="ARBA00022692"/>
    </source>
</evidence>
<evidence type="ECO:0000256" key="7">
    <source>
        <dbReference type="ARBA" id="ARBA00023010"/>
    </source>
</evidence>
<comment type="subcellular location">
    <subcellularLocation>
        <location evidence="1 9">Cell membrane</location>
        <topology evidence="1 9">Single-pass membrane protein</topology>
    </subcellularLocation>
</comment>
<keyword evidence="12" id="KW-1185">Reference proteome</keyword>